<dbReference type="GO" id="GO:0007264">
    <property type="term" value="P:small GTPase-mediated signal transduction"/>
    <property type="evidence" value="ECO:0007669"/>
    <property type="project" value="TreeGrafter"/>
</dbReference>
<gene>
    <name evidence="4" type="primary">RhoGAP68F</name>
    <name evidence="4" type="ORF">Bhyg_06418</name>
</gene>
<dbReference type="OrthoDB" id="19923at2759"/>
<comment type="caution">
    <text evidence="4">The sequence shown here is derived from an EMBL/GenBank/DDBJ whole genome shotgun (WGS) entry which is preliminary data.</text>
</comment>
<reference evidence="4" key="1">
    <citation type="submission" date="2022-07" db="EMBL/GenBank/DDBJ databases">
        <authorList>
            <person name="Trinca V."/>
            <person name="Uliana J.V.C."/>
            <person name="Torres T.T."/>
            <person name="Ward R.J."/>
            <person name="Monesi N."/>
        </authorList>
    </citation>
    <scope>NUCLEOTIDE SEQUENCE</scope>
    <source>
        <strain evidence="4">HSMRA1968</strain>
        <tissue evidence="4">Whole embryos</tissue>
    </source>
</reference>
<evidence type="ECO:0000256" key="1">
    <source>
        <dbReference type="SAM" id="MobiDB-lite"/>
    </source>
</evidence>
<dbReference type="PROSITE" id="PS50191">
    <property type="entry name" value="CRAL_TRIO"/>
    <property type="match status" value="1"/>
</dbReference>
<dbReference type="PANTHER" id="PTHR45808">
    <property type="entry name" value="RHO GTPASE-ACTIVATING PROTEIN 68F"/>
    <property type="match status" value="1"/>
</dbReference>
<dbReference type="SMART" id="SM00324">
    <property type="entry name" value="RhoGAP"/>
    <property type="match status" value="1"/>
</dbReference>
<feature type="domain" description="Rho-GAP" evidence="3">
    <location>
        <begin position="270"/>
        <end position="458"/>
    </location>
</feature>
<dbReference type="InterPro" id="IPR036865">
    <property type="entry name" value="CRAL-TRIO_dom_sf"/>
</dbReference>
<evidence type="ECO:0000259" key="2">
    <source>
        <dbReference type="PROSITE" id="PS50191"/>
    </source>
</evidence>
<dbReference type="SUPFAM" id="SSF52087">
    <property type="entry name" value="CRAL/TRIO domain"/>
    <property type="match status" value="1"/>
</dbReference>
<dbReference type="Gene3D" id="1.10.555.10">
    <property type="entry name" value="Rho GTPase activation protein"/>
    <property type="match status" value="1"/>
</dbReference>
<dbReference type="EMBL" id="WJQU01000002">
    <property type="protein sequence ID" value="KAJ6641479.1"/>
    <property type="molecule type" value="Genomic_DNA"/>
</dbReference>
<feature type="region of interest" description="Disordered" evidence="1">
    <location>
        <begin position="1"/>
        <end position="35"/>
    </location>
</feature>
<dbReference type="PROSITE" id="PS50238">
    <property type="entry name" value="RHOGAP"/>
    <property type="match status" value="1"/>
</dbReference>
<name>A0A9Q0N0R9_9DIPT</name>
<dbReference type="Gene3D" id="3.40.525.10">
    <property type="entry name" value="CRAL-TRIO lipid binding domain"/>
    <property type="match status" value="1"/>
</dbReference>
<dbReference type="AlphaFoldDB" id="A0A9Q0N0R9"/>
<evidence type="ECO:0000313" key="5">
    <source>
        <dbReference type="Proteomes" id="UP001151699"/>
    </source>
</evidence>
<keyword evidence="5" id="KW-1185">Reference proteome</keyword>
<dbReference type="PANTHER" id="PTHR45808:SF2">
    <property type="entry name" value="RHO GTPASE-ACTIVATING PROTEIN 68F"/>
    <property type="match status" value="1"/>
</dbReference>
<protein>
    <submittedName>
        <fullName evidence="4">Rho GTPase-activating protein 68F</fullName>
    </submittedName>
</protein>
<dbReference type="Pfam" id="PF00620">
    <property type="entry name" value="RhoGAP"/>
    <property type="match status" value="1"/>
</dbReference>
<evidence type="ECO:0000259" key="3">
    <source>
        <dbReference type="PROSITE" id="PS50238"/>
    </source>
</evidence>
<evidence type="ECO:0000313" key="4">
    <source>
        <dbReference type="EMBL" id="KAJ6641479.1"/>
    </source>
</evidence>
<dbReference type="InterPro" id="IPR008936">
    <property type="entry name" value="Rho_GTPase_activation_prot"/>
</dbReference>
<feature type="non-terminal residue" evidence="4">
    <location>
        <position position="1"/>
    </location>
</feature>
<dbReference type="GO" id="GO:0005737">
    <property type="term" value="C:cytoplasm"/>
    <property type="evidence" value="ECO:0007669"/>
    <property type="project" value="TreeGrafter"/>
</dbReference>
<dbReference type="CDD" id="cd00170">
    <property type="entry name" value="SEC14"/>
    <property type="match status" value="1"/>
</dbReference>
<dbReference type="Pfam" id="PF13716">
    <property type="entry name" value="CRAL_TRIO_2"/>
    <property type="match status" value="1"/>
</dbReference>
<dbReference type="GO" id="GO:0005096">
    <property type="term" value="F:GTPase activator activity"/>
    <property type="evidence" value="ECO:0007669"/>
    <property type="project" value="TreeGrafter"/>
</dbReference>
<dbReference type="SMART" id="SM00516">
    <property type="entry name" value="SEC14"/>
    <property type="match status" value="1"/>
</dbReference>
<proteinExistence type="predicted"/>
<feature type="domain" description="CRAL-TRIO" evidence="2">
    <location>
        <begin position="101"/>
        <end position="256"/>
    </location>
</feature>
<dbReference type="InterPro" id="IPR001251">
    <property type="entry name" value="CRAL-TRIO_dom"/>
</dbReference>
<dbReference type="SUPFAM" id="SSF48350">
    <property type="entry name" value="GTPase activation domain, GAP"/>
    <property type="match status" value="1"/>
</dbReference>
<sequence>MDPLMDKSNIPPRLPGPAINPIVIDSEEPHPSLSDWHDYEPNLEFDDTELTHAPDPSQIVLDDEDFVSGDFANVEDDINETLEADNYEDQLNPLDASELSAMENYAKLKFIDFYGTDKQGQHIFAIYACRLPEKKDLNGTTFIEYIIKQMEPYVQNDYVIVYFHQGLKEDNKPSIPFLWNAYKDLDRNFRKNLKKLYVVHPTLFIRIIWNFFKPFISEKFKNKLIYISNLDELRQSLGLNQLKLPENIYEFDEKNSRGSRSAVDSAKFGVSLKFINQNSPCLNYIPPIVRKCVDSLSITGVIDTEGIFRRSGNYSKVVELKQKVNGGNDVDFKDVDTHVVAGLLKTFLRDLDEPLLTYDLYDEITSFLEYPKEERSRNVKQMLREKLPIENYELFKYLIEFLVKVMECKDLNKMTASNLAIVFGPNLVWAKHNQMSLEEIGPINAFLEFVLQNHRDIYMVDINQKEAID</sequence>
<dbReference type="InterPro" id="IPR000198">
    <property type="entry name" value="RhoGAP_dom"/>
</dbReference>
<organism evidence="4 5">
    <name type="scientific">Pseudolycoriella hygida</name>
    <dbReference type="NCBI Taxonomy" id="35572"/>
    <lineage>
        <taxon>Eukaryota</taxon>
        <taxon>Metazoa</taxon>
        <taxon>Ecdysozoa</taxon>
        <taxon>Arthropoda</taxon>
        <taxon>Hexapoda</taxon>
        <taxon>Insecta</taxon>
        <taxon>Pterygota</taxon>
        <taxon>Neoptera</taxon>
        <taxon>Endopterygota</taxon>
        <taxon>Diptera</taxon>
        <taxon>Nematocera</taxon>
        <taxon>Sciaroidea</taxon>
        <taxon>Sciaridae</taxon>
        <taxon>Pseudolycoriella</taxon>
    </lineage>
</organism>
<dbReference type="Proteomes" id="UP001151699">
    <property type="component" value="Chromosome B"/>
</dbReference>
<accession>A0A9Q0N0R9</accession>
<dbReference type="GO" id="GO:2001136">
    <property type="term" value="P:negative regulation of endocytic recycling"/>
    <property type="evidence" value="ECO:0007669"/>
    <property type="project" value="TreeGrafter"/>
</dbReference>